<dbReference type="GO" id="GO:0003700">
    <property type="term" value="F:DNA-binding transcription factor activity"/>
    <property type="evidence" value="ECO:0007669"/>
    <property type="project" value="TreeGrafter"/>
</dbReference>
<evidence type="ECO:0000313" key="7">
    <source>
        <dbReference type="Proteomes" id="UP000323521"/>
    </source>
</evidence>
<dbReference type="Gene3D" id="1.10.10.10">
    <property type="entry name" value="Winged helix-like DNA-binding domain superfamily/Winged helix DNA-binding domain"/>
    <property type="match status" value="1"/>
</dbReference>
<dbReference type="Gene3D" id="3.30.450.40">
    <property type="match status" value="1"/>
</dbReference>
<dbReference type="SUPFAM" id="SSF46785">
    <property type="entry name" value="Winged helix' DNA-binding domain"/>
    <property type="match status" value="1"/>
</dbReference>
<reference evidence="6 7" key="1">
    <citation type="submission" date="2016-10" db="EMBL/GenBank/DDBJ databases">
        <title>Complete Genome Sequence of Peptococcaceae strain DCMF.</title>
        <authorList>
            <person name="Edwards R.J."/>
            <person name="Holland S.I."/>
            <person name="Deshpande N.P."/>
            <person name="Wong Y.K."/>
            <person name="Ertan H."/>
            <person name="Manefield M."/>
            <person name="Russell T.L."/>
            <person name="Lee M.J."/>
        </authorList>
    </citation>
    <scope>NUCLEOTIDE SEQUENCE [LARGE SCALE GENOMIC DNA]</scope>
    <source>
        <strain evidence="6 7">DCMF</strain>
    </source>
</reference>
<dbReference type="GO" id="GO:0045892">
    <property type="term" value="P:negative regulation of DNA-templated transcription"/>
    <property type="evidence" value="ECO:0007669"/>
    <property type="project" value="TreeGrafter"/>
</dbReference>
<dbReference type="PANTHER" id="PTHR30136:SF35">
    <property type="entry name" value="HTH-TYPE TRANSCRIPTIONAL REGULATOR RV1719"/>
    <property type="match status" value="1"/>
</dbReference>
<keyword evidence="7" id="KW-1185">Reference proteome</keyword>
<keyword evidence="1" id="KW-0805">Transcription regulation</keyword>
<feature type="domain" description="IclR-ED" evidence="5">
    <location>
        <begin position="87"/>
        <end position="267"/>
    </location>
</feature>
<sequence length="267" mass="30495">MGLYAKIIIKLTQKERKNKLNDVVLSIQKACSIIKCFNHETPELNLKKLCDLTGFPKSTVHRICTTLQKEGILNFDNDTNMYSLSLVMFELGTAAIKKIDIRDLIKKIMIDIVNETKETAALYVCHDFKRICIEKVESPFDVRQVVTLGKALPLYLGSSGKIILAWMSPSQRKEYFKMVEKELPKQLHKNIEEMIRELDRIKEQGYCQSFSERVPDSKSVSAPIFFANQIMVLTILGPAARIDDEKLAAITDILVRETNKINSLLKQ</sequence>
<dbReference type="OrthoDB" id="9791752at2"/>
<keyword evidence="3" id="KW-0804">Transcription</keyword>
<dbReference type="AlphaFoldDB" id="A0A3G1KSF6"/>
<evidence type="ECO:0000256" key="1">
    <source>
        <dbReference type="ARBA" id="ARBA00023015"/>
    </source>
</evidence>
<feature type="domain" description="HTH iclR-type" evidence="4">
    <location>
        <begin position="24"/>
        <end position="86"/>
    </location>
</feature>
<evidence type="ECO:0000313" key="6">
    <source>
        <dbReference type="EMBL" id="ATW25412.1"/>
    </source>
</evidence>
<dbReference type="InterPro" id="IPR029016">
    <property type="entry name" value="GAF-like_dom_sf"/>
</dbReference>
<dbReference type="GO" id="GO:0003677">
    <property type="term" value="F:DNA binding"/>
    <property type="evidence" value="ECO:0007669"/>
    <property type="project" value="UniProtKB-KW"/>
</dbReference>
<keyword evidence="2" id="KW-0238">DNA-binding</keyword>
<dbReference type="SUPFAM" id="SSF55781">
    <property type="entry name" value="GAF domain-like"/>
    <property type="match status" value="1"/>
</dbReference>
<name>A0A3G1KSF6_FORW1</name>
<dbReference type="PROSITE" id="PS51077">
    <property type="entry name" value="HTH_ICLR"/>
    <property type="match status" value="1"/>
</dbReference>
<evidence type="ECO:0000256" key="3">
    <source>
        <dbReference type="ARBA" id="ARBA00023163"/>
    </source>
</evidence>
<organism evidence="6 7">
    <name type="scientific">Formimonas warabiya</name>
    <dbReference type="NCBI Taxonomy" id="1761012"/>
    <lineage>
        <taxon>Bacteria</taxon>
        <taxon>Bacillati</taxon>
        <taxon>Bacillota</taxon>
        <taxon>Clostridia</taxon>
        <taxon>Eubacteriales</taxon>
        <taxon>Peptococcaceae</taxon>
        <taxon>Candidatus Formimonas</taxon>
    </lineage>
</organism>
<gene>
    <name evidence="6" type="ORF">DCMF_12075</name>
</gene>
<dbReference type="EMBL" id="CP017634">
    <property type="protein sequence ID" value="ATW25412.1"/>
    <property type="molecule type" value="Genomic_DNA"/>
</dbReference>
<evidence type="ECO:0000256" key="2">
    <source>
        <dbReference type="ARBA" id="ARBA00023125"/>
    </source>
</evidence>
<dbReference type="PANTHER" id="PTHR30136">
    <property type="entry name" value="HELIX-TURN-HELIX TRANSCRIPTIONAL REGULATOR, ICLR FAMILY"/>
    <property type="match status" value="1"/>
</dbReference>
<protein>
    <recommendedName>
        <fullName evidence="8">IclR family transcriptional regulator</fullName>
    </recommendedName>
</protein>
<evidence type="ECO:0008006" key="8">
    <source>
        <dbReference type="Google" id="ProtNLM"/>
    </source>
</evidence>
<dbReference type="InterPro" id="IPR050707">
    <property type="entry name" value="HTH_MetabolicPath_Reg"/>
</dbReference>
<proteinExistence type="predicted"/>
<dbReference type="PROSITE" id="PS51078">
    <property type="entry name" value="ICLR_ED"/>
    <property type="match status" value="1"/>
</dbReference>
<dbReference type="InterPro" id="IPR005471">
    <property type="entry name" value="Tscrpt_reg_IclR_N"/>
</dbReference>
<evidence type="ECO:0000259" key="4">
    <source>
        <dbReference type="PROSITE" id="PS51077"/>
    </source>
</evidence>
<evidence type="ECO:0000259" key="5">
    <source>
        <dbReference type="PROSITE" id="PS51078"/>
    </source>
</evidence>
<dbReference type="InterPro" id="IPR036390">
    <property type="entry name" value="WH_DNA-bd_sf"/>
</dbReference>
<dbReference type="InterPro" id="IPR014757">
    <property type="entry name" value="Tscrpt_reg_IclR_C"/>
</dbReference>
<dbReference type="Pfam" id="PF09339">
    <property type="entry name" value="HTH_IclR"/>
    <property type="match status" value="1"/>
</dbReference>
<accession>A0A3G1KSF6</accession>
<dbReference type="Proteomes" id="UP000323521">
    <property type="component" value="Chromosome"/>
</dbReference>
<dbReference type="SMART" id="SM00346">
    <property type="entry name" value="HTH_ICLR"/>
    <property type="match status" value="1"/>
</dbReference>
<dbReference type="InterPro" id="IPR036388">
    <property type="entry name" value="WH-like_DNA-bd_sf"/>
</dbReference>
<dbReference type="Pfam" id="PF01614">
    <property type="entry name" value="IclR_C"/>
    <property type="match status" value="1"/>
</dbReference>
<dbReference type="KEGG" id="fwa:DCMF_12075"/>